<gene>
    <name evidence="2" type="ORF">S06H3_44414</name>
</gene>
<accession>X1N5R2</accession>
<dbReference type="AlphaFoldDB" id="X1N5R2"/>
<feature type="compositionally biased region" description="Basic and acidic residues" evidence="1">
    <location>
        <begin position="194"/>
        <end position="216"/>
    </location>
</feature>
<evidence type="ECO:0000256" key="1">
    <source>
        <dbReference type="SAM" id="MobiDB-lite"/>
    </source>
</evidence>
<dbReference type="EMBL" id="BARV01027619">
    <property type="protein sequence ID" value="GAI39362.1"/>
    <property type="molecule type" value="Genomic_DNA"/>
</dbReference>
<proteinExistence type="predicted"/>
<reference evidence="2" key="1">
    <citation type="journal article" date="2014" name="Front. Microbiol.">
        <title>High frequency of phylogenetically diverse reductive dehalogenase-homologous genes in deep subseafloor sedimentary metagenomes.</title>
        <authorList>
            <person name="Kawai M."/>
            <person name="Futagami T."/>
            <person name="Toyoda A."/>
            <person name="Takaki Y."/>
            <person name="Nishi S."/>
            <person name="Hori S."/>
            <person name="Arai W."/>
            <person name="Tsubouchi T."/>
            <person name="Morono Y."/>
            <person name="Uchiyama I."/>
            <person name="Ito T."/>
            <person name="Fujiyama A."/>
            <person name="Inagaki F."/>
            <person name="Takami H."/>
        </authorList>
    </citation>
    <scope>NUCLEOTIDE SEQUENCE</scope>
    <source>
        <strain evidence="2">Expedition CK06-06</strain>
    </source>
</reference>
<organism evidence="2">
    <name type="scientific">marine sediment metagenome</name>
    <dbReference type="NCBI Taxonomy" id="412755"/>
    <lineage>
        <taxon>unclassified sequences</taxon>
        <taxon>metagenomes</taxon>
        <taxon>ecological metagenomes</taxon>
    </lineage>
</organism>
<comment type="caution">
    <text evidence="2">The sequence shown here is derived from an EMBL/GenBank/DDBJ whole genome shotgun (WGS) entry which is preliminary data.</text>
</comment>
<name>X1N5R2_9ZZZZ</name>
<evidence type="ECO:0000313" key="2">
    <source>
        <dbReference type="EMBL" id="GAI39362.1"/>
    </source>
</evidence>
<sequence>MGVDVGSVLNVRISSYEGGQRRAVYIGIVQDFGDLRDLMLRFHVGLCCIDALPETRKAKEFAKAFEGKVKLVYFSSQEELLTLKKSDDGYAEAHCARTQLLDEVMAEFTGGRNILPRNVEEVEDYVKQVTAPVRIIRQDREGRDKATWIASSPDHYLFAEAYDVLASKLLEVYATTATVFDPRQPEGFDEEEKPDYAYKHGRDKPRDPGERAVRSE</sequence>
<protein>
    <submittedName>
        <fullName evidence="2">Uncharacterized protein</fullName>
    </submittedName>
</protein>
<feature type="region of interest" description="Disordered" evidence="1">
    <location>
        <begin position="181"/>
        <end position="216"/>
    </location>
</feature>